<dbReference type="InterPro" id="IPR024344">
    <property type="entry name" value="MDMPI_metal-binding"/>
</dbReference>
<evidence type="ECO:0000259" key="1">
    <source>
        <dbReference type="Pfam" id="PF11716"/>
    </source>
</evidence>
<name>A0A3N2D0Y8_9MICO</name>
<dbReference type="SUPFAM" id="SSF109854">
    <property type="entry name" value="DinB/YfiT-like putative metalloenzymes"/>
    <property type="match status" value="1"/>
</dbReference>
<evidence type="ECO:0000313" key="2">
    <source>
        <dbReference type="EMBL" id="ROR93427.1"/>
    </source>
</evidence>
<feature type="domain" description="Mycothiol-dependent maleylpyruvate isomerase metal-binding" evidence="1">
    <location>
        <begin position="11"/>
        <end position="79"/>
    </location>
</feature>
<reference evidence="2 3" key="1">
    <citation type="submission" date="2018-11" db="EMBL/GenBank/DDBJ databases">
        <title>Sequencing the genomes of 1000 actinobacteria strains.</title>
        <authorList>
            <person name="Klenk H.-P."/>
        </authorList>
    </citation>
    <scope>NUCLEOTIDE SEQUENCE [LARGE SCALE GENOMIC DNA]</scope>
    <source>
        <strain evidence="2 3">DSM 13521</strain>
    </source>
</reference>
<dbReference type="InterPro" id="IPR017517">
    <property type="entry name" value="Maleyloyr_isom"/>
</dbReference>
<dbReference type="InterPro" id="IPR034660">
    <property type="entry name" value="DinB/YfiT-like"/>
</dbReference>
<accession>A0A3N2D0Y8</accession>
<protein>
    <submittedName>
        <fullName evidence="2">Uncharacterized protein (TIGR03085 family)</fullName>
    </submittedName>
</protein>
<dbReference type="OrthoDB" id="3268903at2"/>
<gene>
    <name evidence="2" type="ORF">EDD28_2840</name>
</gene>
<sequence>MDDDLRRVPRAALVDALRSVPPDAPTLCEGWQARHLAAHIVLRERAPQRIALGAVRGQDAAVALGDGADYEELIREVEEGPSPLSPMAWSARTNVLEFVVHALDVLRASDNPLVRDRELELTPGVRSMMWSSLLPILRIGGVRRAGRTAEVGIIVVVPHGPRSVVARGERSVVVTGPEEDLALVAMGRARHARVTVTGPPEAVAAFREAMDWPAA</sequence>
<dbReference type="Gene3D" id="1.20.120.450">
    <property type="entry name" value="dinb family like domain"/>
    <property type="match status" value="1"/>
</dbReference>
<dbReference type="NCBIfam" id="TIGR03083">
    <property type="entry name" value="maleylpyruvate isomerase family mycothiol-dependent enzyme"/>
    <property type="match status" value="1"/>
</dbReference>
<dbReference type="RefSeq" id="WP_123740393.1">
    <property type="nucleotide sequence ID" value="NZ_RKHQ01000002.1"/>
</dbReference>
<organism evidence="2 3">
    <name type="scientific">Salana multivorans</name>
    <dbReference type="NCBI Taxonomy" id="120377"/>
    <lineage>
        <taxon>Bacteria</taxon>
        <taxon>Bacillati</taxon>
        <taxon>Actinomycetota</taxon>
        <taxon>Actinomycetes</taxon>
        <taxon>Micrococcales</taxon>
        <taxon>Beutenbergiaceae</taxon>
        <taxon>Salana</taxon>
    </lineage>
</organism>
<dbReference type="Pfam" id="PF11716">
    <property type="entry name" value="MDMPI_N"/>
    <property type="match status" value="1"/>
</dbReference>
<proteinExistence type="predicted"/>
<dbReference type="Proteomes" id="UP000275356">
    <property type="component" value="Unassembled WGS sequence"/>
</dbReference>
<keyword evidence="3" id="KW-1185">Reference proteome</keyword>
<comment type="caution">
    <text evidence="2">The sequence shown here is derived from an EMBL/GenBank/DDBJ whole genome shotgun (WGS) entry which is preliminary data.</text>
</comment>
<evidence type="ECO:0000313" key="3">
    <source>
        <dbReference type="Proteomes" id="UP000275356"/>
    </source>
</evidence>
<dbReference type="EMBL" id="RKHQ01000002">
    <property type="protein sequence ID" value="ROR93427.1"/>
    <property type="molecule type" value="Genomic_DNA"/>
</dbReference>
<dbReference type="AlphaFoldDB" id="A0A3N2D0Y8"/>
<dbReference type="GO" id="GO:0046872">
    <property type="term" value="F:metal ion binding"/>
    <property type="evidence" value="ECO:0007669"/>
    <property type="project" value="InterPro"/>
</dbReference>